<dbReference type="SUPFAM" id="SSF53474">
    <property type="entry name" value="alpha/beta-Hydrolases"/>
    <property type="match status" value="1"/>
</dbReference>
<dbReference type="InterPro" id="IPR029032">
    <property type="entry name" value="AhpD-like"/>
</dbReference>
<dbReference type="Gene3D" id="1.20.1290.10">
    <property type="entry name" value="AhpD-like"/>
    <property type="match status" value="1"/>
</dbReference>
<dbReference type="PRINTS" id="PR00111">
    <property type="entry name" value="ABHYDROLASE"/>
</dbReference>
<name>A0A1X1T4W1_9MYCO</name>
<gene>
    <name evidence="3" type="ORF">AWC02_19805</name>
</gene>
<sequence length="385" mass="40740">MTAPRLAATDFGGPRDADLLLLGPSLGTSATALWSLAAERLTENLRVVGWDLPGHGRSPAAPFRMPDLATGVLALADEIAPRAAFHYAGNSIGGAVGLQLALDAPERLASATLLCTGAAIGRPEDWAVRAATVRASGTTAVVDACVQRWFAPGFTDRQPEVVAALVDALRVTDNESYAQACEALADFDVTALLDRIDTPVLAVAGSADAATPPDSLRRIASGVTHGRLVVLDEVGHLAPAEAPGATANLIHDHLTVRDPVYAAGMSVRRTVLGDEHVDRAIAGSTGFTADFQELITRYAWGSIWTRDGLDRRSRSIVTLTALVARGHHEELAMHLRAARRNGLSNDEIKEVLLQTAVYCGVPDANTAFRIAAQVLADHDRPEDPR</sequence>
<reference evidence="3 4" key="1">
    <citation type="submission" date="2016-01" db="EMBL/GenBank/DDBJ databases">
        <title>The new phylogeny of the genus Mycobacterium.</title>
        <authorList>
            <person name="Tarcisio F."/>
            <person name="Conor M."/>
            <person name="Antonella G."/>
            <person name="Elisabetta G."/>
            <person name="Giulia F.S."/>
            <person name="Sara T."/>
            <person name="Anna F."/>
            <person name="Clotilde B."/>
            <person name="Roberto B."/>
            <person name="Veronica D.S."/>
            <person name="Fabio R."/>
            <person name="Monica P."/>
            <person name="Olivier J."/>
            <person name="Enrico T."/>
            <person name="Nicola S."/>
        </authorList>
    </citation>
    <scope>NUCLEOTIDE SEQUENCE [LARGE SCALE GENOMIC DNA]</scope>
    <source>
        <strain evidence="3 4">ATCC 27353</strain>
    </source>
</reference>
<dbReference type="GO" id="GO:0051920">
    <property type="term" value="F:peroxiredoxin activity"/>
    <property type="evidence" value="ECO:0007669"/>
    <property type="project" value="InterPro"/>
</dbReference>
<feature type="domain" description="AB hydrolase-1" evidence="2">
    <location>
        <begin position="33"/>
        <end position="248"/>
    </location>
</feature>
<feature type="domain" description="Carboxymuconolactone decarboxylase-like" evidence="1">
    <location>
        <begin position="290"/>
        <end position="372"/>
    </location>
</feature>
<protein>
    <submittedName>
        <fullName evidence="3">3-oxoadipate enol-lactonase</fullName>
    </submittedName>
</protein>
<evidence type="ECO:0000313" key="3">
    <source>
        <dbReference type="EMBL" id="ORV39624.1"/>
    </source>
</evidence>
<dbReference type="PANTHER" id="PTHR33570:SF2">
    <property type="entry name" value="CARBOXYMUCONOLACTONE DECARBOXYLASE-LIKE DOMAIN-CONTAINING PROTEIN"/>
    <property type="match status" value="1"/>
</dbReference>
<dbReference type="InterPro" id="IPR003779">
    <property type="entry name" value="CMD-like"/>
</dbReference>
<dbReference type="Pfam" id="PF12697">
    <property type="entry name" value="Abhydrolase_6"/>
    <property type="match status" value="1"/>
</dbReference>
<evidence type="ECO:0000259" key="2">
    <source>
        <dbReference type="Pfam" id="PF12697"/>
    </source>
</evidence>
<evidence type="ECO:0000259" key="1">
    <source>
        <dbReference type="Pfam" id="PF02627"/>
    </source>
</evidence>
<dbReference type="Pfam" id="PF02627">
    <property type="entry name" value="CMD"/>
    <property type="match status" value="1"/>
</dbReference>
<dbReference type="InterPro" id="IPR052512">
    <property type="entry name" value="4CMD/NDH-1_regulator"/>
</dbReference>
<organism evidence="3 4">
    <name type="scientific">Mycolicibacter engbaekii</name>
    <dbReference type="NCBI Taxonomy" id="188915"/>
    <lineage>
        <taxon>Bacteria</taxon>
        <taxon>Bacillati</taxon>
        <taxon>Actinomycetota</taxon>
        <taxon>Actinomycetes</taxon>
        <taxon>Mycobacteriales</taxon>
        <taxon>Mycobacteriaceae</taxon>
        <taxon>Mycolicibacter</taxon>
    </lineage>
</organism>
<dbReference type="EMBL" id="LQOT01000076">
    <property type="protein sequence ID" value="ORV39624.1"/>
    <property type="molecule type" value="Genomic_DNA"/>
</dbReference>
<accession>A0A1X1T4W1</accession>
<dbReference type="RefSeq" id="WP_085130479.1">
    <property type="nucleotide sequence ID" value="NZ_LQOT01000076.1"/>
</dbReference>
<dbReference type="AlphaFoldDB" id="A0A1X1T4W1"/>
<dbReference type="STRING" id="188915.AWC02_19805"/>
<keyword evidence="4" id="KW-1185">Reference proteome</keyword>
<dbReference type="InterPro" id="IPR012788">
    <property type="entry name" value="Decarb_PcaC"/>
</dbReference>
<dbReference type="Gene3D" id="3.40.50.1820">
    <property type="entry name" value="alpha/beta hydrolase"/>
    <property type="match status" value="1"/>
</dbReference>
<evidence type="ECO:0000313" key="4">
    <source>
        <dbReference type="Proteomes" id="UP000193465"/>
    </source>
</evidence>
<proteinExistence type="predicted"/>
<dbReference type="SUPFAM" id="SSF69118">
    <property type="entry name" value="AhpD-like"/>
    <property type="match status" value="1"/>
</dbReference>
<comment type="caution">
    <text evidence="3">The sequence shown here is derived from an EMBL/GenBank/DDBJ whole genome shotgun (WGS) entry which is preliminary data.</text>
</comment>
<dbReference type="InterPro" id="IPR000073">
    <property type="entry name" value="AB_hydrolase_1"/>
</dbReference>
<dbReference type="InterPro" id="IPR029058">
    <property type="entry name" value="AB_hydrolase_fold"/>
</dbReference>
<dbReference type="Proteomes" id="UP000193465">
    <property type="component" value="Unassembled WGS sequence"/>
</dbReference>
<dbReference type="NCBIfam" id="TIGR02425">
    <property type="entry name" value="decarb_PcaC"/>
    <property type="match status" value="1"/>
</dbReference>
<dbReference type="PANTHER" id="PTHR33570">
    <property type="entry name" value="4-CARBOXYMUCONOLACTONE DECARBOXYLASE FAMILY PROTEIN"/>
    <property type="match status" value="1"/>
</dbReference>